<proteinExistence type="predicted"/>
<keyword evidence="1" id="KW-0378">Hydrolase</keyword>
<dbReference type="InterPro" id="IPR000073">
    <property type="entry name" value="AB_hydrolase_1"/>
</dbReference>
<dbReference type="SUPFAM" id="SSF53474">
    <property type="entry name" value="alpha/beta-Hydrolases"/>
    <property type="match status" value="1"/>
</dbReference>
<organism evidence="3 4">
    <name type="scientific">Tunturiibacter gelidiferens</name>
    <dbReference type="NCBI Taxonomy" id="3069689"/>
    <lineage>
        <taxon>Bacteria</taxon>
        <taxon>Pseudomonadati</taxon>
        <taxon>Acidobacteriota</taxon>
        <taxon>Terriglobia</taxon>
        <taxon>Terriglobales</taxon>
        <taxon>Acidobacteriaceae</taxon>
        <taxon>Tunturiibacter</taxon>
    </lineage>
</organism>
<dbReference type="GO" id="GO:0016787">
    <property type="term" value="F:hydrolase activity"/>
    <property type="evidence" value="ECO:0007669"/>
    <property type="project" value="UniProtKB-KW"/>
</dbReference>
<protein>
    <submittedName>
        <fullName evidence="3">Pimeloyl-ACP methyl ester carboxylesterase</fullName>
    </submittedName>
</protein>
<comment type="caution">
    <text evidence="3">The sequence shown here is derived from an EMBL/GenBank/DDBJ whole genome shotgun (WGS) entry which is preliminary data.</text>
</comment>
<dbReference type="InterPro" id="IPR000639">
    <property type="entry name" value="Epox_hydrolase-like"/>
</dbReference>
<evidence type="ECO:0000259" key="2">
    <source>
        <dbReference type="Pfam" id="PF00561"/>
    </source>
</evidence>
<dbReference type="PRINTS" id="PR00412">
    <property type="entry name" value="EPOXHYDRLASE"/>
</dbReference>
<feature type="domain" description="AB hydrolase-1" evidence="2">
    <location>
        <begin position="22"/>
        <end position="278"/>
    </location>
</feature>
<dbReference type="InterPro" id="IPR029058">
    <property type="entry name" value="AB_hydrolase_fold"/>
</dbReference>
<dbReference type="Gene3D" id="3.40.50.1820">
    <property type="entry name" value="alpha/beta hydrolase"/>
    <property type="match status" value="1"/>
</dbReference>
<reference evidence="3 4" key="1">
    <citation type="submission" date="2020-08" db="EMBL/GenBank/DDBJ databases">
        <title>Genomic Encyclopedia of Type Strains, Phase IV (KMG-V): Genome sequencing to study the core and pangenomes of soil and plant-associated prokaryotes.</title>
        <authorList>
            <person name="Whitman W."/>
        </authorList>
    </citation>
    <scope>NUCLEOTIDE SEQUENCE [LARGE SCALE GENOMIC DNA]</scope>
    <source>
        <strain evidence="3 4">X5P2</strain>
    </source>
</reference>
<keyword evidence="4" id="KW-1185">Reference proteome</keyword>
<evidence type="ECO:0000313" key="4">
    <source>
        <dbReference type="Proteomes" id="UP000535182"/>
    </source>
</evidence>
<dbReference type="Proteomes" id="UP000535182">
    <property type="component" value="Unassembled WGS sequence"/>
</dbReference>
<evidence type="ECO:0000256" key="1">
    <source>
        <dbReference type="ARBA" id="ARBA00022801"/>
    </source>
</evidence>
<accession>A0A9X0U6L1</accession>
<dbReference type="RefSeq" id="WP_183981404.1">
    <property type="nucleotide sequence ID" value="NZ_JACHEB010000016.1"/>
</dbReference>
<gene>
    <name evidence="3" type="ORF">HDF14_005232</name>
</gene>
<dbReference type="PANTHER" id="PTHR43329">
    <property type="entry name" value="EPOXIDE HYDROLASE"/>
    <property type="match status" value="1"/>
</dbReference>
<dbReference type="EMBL" id="JACHEB010000016">
    <property type="protein sequence ID" value="MBB5331583.1"/>
    <property type="molecule type" value="Genomic_DNA"/>
</dbReference>
<evidence type="ECO:0000313" key="3">
    <source>
        <dbReference type="EMBL" id="MBB5331583.1"/>
    </source>
</evidence>
<dbReference type="Pfam" id="PF00561">
    <property type="entry name" value="Abhydrolase_1"/>
    <property type="match status" value="1"/>
</dbReference>
<sequence length="297" mass="33384">MRKIRTELLEIAFEDDGPKDGPAVVILHGWPDAPCGWDSIASRLQAEGWRTVIPYLRGSGPTRFLSEETPRVGSGVALAQDAIDLADALGLGRFAVVGHDWGARAAYTLAALFPDRISSVSALALGYQPEGRFKVPSFEQSRKFWYQWFMCVDGGAEKVREDPVGFARIQWETWSPEGWFDEAEFARTAESFSNPDWVAITLNAYRARWRDGEARDSRYEDEQRRLEKVELISTPTLMIQGVDDRCDPPSESEGQERYFAGGYHRLLLEGVGHFPHREAPGIVADVIVNHLRDKGSR</sequence>
<dbReference type="AlphaFoldDB" id="A0A9X0U6L1"/>
<name>A0A9X0U6L1_9BACT</name>